<accession>A0A0M4M0Y0</accession>
<dbReference type="KEGG" id="tsn:W908_07030"/>
<organism evidence="1 2">
    <name type="scientific">Candidatus Pseudothioglobus singularis PS1</name>
    <dbReference type="NCBI Taxonomy" id="1125411"/>
    <lineage>
        <taxon>Bacteria</taxon>
        <taxon>Pseudomonadati</taxon>
        <taxon>Pseudomonadota</taxon>
        <taxon>Gammaproteobacteria</taxon>
        <taxon>Candidatus Pseudothioglobaceae</taxon>
        <taxon>Candidatus Pseudothioglobus</taxon>
    </lineage>
</organism>
<sequence>MSLEENNESLFDQKGRRIPFSGMRVFNEESLSYYKISKSSYNFPEILTNSKKFSSVDPGIKLESFESTCTDLKENLENEPLLKNLFTGVHVPFICPKREPEIDLGIELEKTTLPSVAASFKGTFPELHCKATLQGSSKLEGELSIDNKSRYDSFLDAQQRGAVVGWYFPQALQEYDIDSQRAQMKTLPLHENLVLSGAVDTAAALIGSPDLLVNIDDYPPVLCLSALKHTDERLMLCFKAYGQHLEFWCMSQMLTPGQKQVSEQWSGGLTLFASIE</sequence>
<dbReference type="RefSeq" id="WP_053820506.1">
    <property type="nucleotide sequence ID" value="NZ_CP006911.1"/>
</dbReference>
<keyword evidence="2" id="KW-1185">Reference proteome</keyword>
<name>A0A0M4M0Y0_9GAMM</name>
<evidence type="ECO:0000313" key="2">
    <source>
        <dbReference type="Proteomes" id="UP000068905"/>
    </source>
</evidence>
<reference evidence="1 2" key="1">
    <citation type="journal article" date="2015" name="Genome Announc.">
        <title>Genome Sequence of 'Candidatus Thioglobus singularis' Strain PS1, a Mixotroph from the SUP05 Clade of Marine Gammaproteobacteria.</title>
        <authorList>
            <person name="Marshall K.T."/>
            <person name="Morris R.M."/>
        </authorList>
    </citation>
    <scope>NUCLEOTIDE SEQUENCE [LARGE SCALE GENOMIC DNA]</scope>
    <source>
        <strain evidence="1 2">PS1</strain>
    </source>
</reference>
<dbReference type="EMBL" id="CP006911">
    <property type="protein sequence ID" value="ALE02299.1"/>
    <property type="molecule type" value="Genomic_DNA"/>
</dbReference>
<dbReference type="STRING" id="1125411.W908_07030"/>
<gene>
    <name evidence="1" type="ORF">W908_07030</name>
</gene>
<dbReference type="AlphaFoldDB" id="A0A0M4M0Y0"/>
<evidence type="ECO:0000313" key="1">
    <source>
        <dbReference type="EMBL" id="ALE02299.1"/>
    </source>
</evidence>
<protein>
    <submittedName>
        <fullName evidence="1">Uncharacterized protein</fullName>
    </submittedName>
</protein>
<dbReference type="Proteomes" id="UP000068905">
    <property type="component" value="Chromosome"/>
</dbReference>
<proteinExistence type="predicted"/>
<dbReference type="OrthoDB" id="5730981at2"/>